<dbReference type="GO" id="GO:0000398">
    <property type="term" value="P:mRNA splicing, via spliceosome"/>
    <property type="evidence" value="ECO:0007669"/>
    <property type="project" value="Ensembl"/>
</dbReference>
<feature type="region of interest" description="Disordered" evidence="3">
    <location>
        <begin position="55"/>
        <end position="579"/>
    </location>
</feature>
<keyword evidence="5" id="KW-1185">Reference proteome</keyword>
<reference evidence="4" key="1">
    <citation type="submission" date="2025-08" db="UniProtKB">
        <authorList>
            <consortium name="Ensembl"/>
        </authorList>
    </citation>
    <scope>IDENTIFICATION</scope>
</reference>
<comment type="similarity">
    <text evidence="1">Belongs to the CWC26 family.</text>
</comment>
<reference evidence="4" key="2">
    <citation type="submission" date="2025-09" db="UniProtKB">
        <authorList>
            <consortium name="Ensembl"/>
        </authorList>
    </citation>
    <scope>IDENTIFICATION</scope>
</reference>
<feature type="compositionally biased region" description="Basic and acidic residues" evidence="3">
    <location>
        <begin position="624"/>
        <end position="633"/>
    </location>
</feature>
<dbReference type="Proteomes" id="UP000472275">
    <property type="component" value="Chromosome 8"/>
</dbReference>
<dbReference type="GO" id="GO:0071005">
    <property type="term" value="C:U2-type precatalytic spliceosome"/>
    <property type="evidence" value="ECO:0007669"/>
    <property type="project" value="Ensembl"/>
</dbReference>
<feature type="compositionally biased region" description="Basic and acidic residues" evidence="3">
    <location>
        <begin position="418"/>
        <end position="433"/>
    </location>
</feature>
<name>A0A663EEU7_AQUCH</name>
<evidence type="ECO:0000313" key="5">
    <source>
        <dbReference type="Proteomes" id="UP000472275"/>
    </source>
</evidence>
<dbReference type="Pfam" id="PF09736">
    <property type="entry name" value="Bud13"/>
    <property type="match status" value="1"/>
</dbReference>
<dbReference type="GO" id="GO:0005654">
    <property type="term" value="C:nucleoplasm"/>
    <property type="evidence" value="ECO:0007669"/>
    <property type="project" value="Ensembl"/>
</dbReference>
<dbReference type="GeneTree" id="ENSGT00390000014500"/>
<dbReference type="GO" id="GO:0070274">
    <property type="term" value="C:RES complex"/>
    <property type="evidence" value="ECO:0007669"/>
    <property type="project" value="TreeGrafter"/>
</dbReference>
<feature type="compositionally biased region" description="Basic and acidic residues" evidence="3">
    <location>
        <begin position="107"/>
        <end position="122"/>
    </location>
</feature>
<dbReference type="GO" id="GO:0003723">
    <property type="term" value="F:RNA binding"/>
    <property type="evidence" value="ECO:0007669"/>
    <property type="project" value="TreeGrafter"/>
</dbReference>
<dbReference type="AlphaFoldDB" id="A0A663EEU7"/>
<sequence>MRIVDDDVSWNSIAAVQEKEEEEEDEGDMPVVAEFIDERPDEVKLMEEFRTNTKWKLLGDQNEDSQSSDISVPAKSTARRQRHDSPDSLPPRRLRHDSPDKSPPGQQRHDSPDLSPPRRERNNSANLLPPRRQRHDSPDLSPPRRKRHDSPDLSPPRRKRHDSPDQFPPRRKRHDSPDLSPPRRQRHDSPDLSPPRRQRHDSPDLSPPRRQRHDSPDLSPPRRQRHDSPDLSPPRRQRHDSPDLSPPRRQRHDSPDLSPPRRQRHDSPDLSPPRRQRHDSPDLSPPRRQRHDSPDLSPKRVSSAMGKKGCKTTDKSQLVGVQGGQSQLRHGVSDKSSSRQKRQATPDLSPPRKKRYDSDPDLSPPRRKRTGSPSLKKQSRTKRASPATKKLRQVPSPQRCPRHDSESPSPRRATRNASDADHRLGRVRSDSPKRVPLKQNQSKSSDSDLSPPRRTVPAGEDQRSLRSPPDLSPHHHRDAKGSPKKANVMLSGVKAGLVSADVLRREQQELRRHERNNKHLEEESRHSETVFRDKSGRKRDLVQERLEQRQKAEAKSERDEQYAKWGKGLAQGRQQQQNVEDAIKEMQKPLARYIDDQDLDRMLREQEREGDPMADFIKKRKAKENKEKKEKPRYNGPAPPLNRFNIWPGHRWDGVDRSNGFEQQRFARIANKKAVQELAYKWSVEDM</sequence>
<dbReference type="InterPro" id="IPR051112">
    <property type="entry name" value="CWC26_splicing_factor"/>
</dbReference>
<feature type="region of interest" description="Disordered" evidence="3">
    <location>
        <begin position="602"/>
        <end position="645"/>
    </location>
</feature>
<gene>
    <name evidence="4" type="primary">BUD13</name>
</gene>
<feature type="compositionally biased region" description="Acidic residues" evidence="3">
    <location>
        <begin position="19"/>
        <end position="28"/>
    </location>
</feature>
<dbReference type="InParanoid" id="A0A663EEU7"/>
<feature type="compositionally biased region" description="Polar residues" evidence="3">
    <location>
        <begin position="438"/>
        <end position="448"/>
    </location>
</feature>
<evidence type="ECO:0000256" key="2">
    <source>
        <dbReference type="ARBA" id="ARBA00014454"/>
    </source>
</evidence>
<dbReference type="PANTHER" id="PTHR31809">
    <property type="entry name" value="BUD13 HOMOLOG"/>
    <property type="match status" value="1"/>
</dbReference>
<proteinExistence type="inferred from homology"/>
<dbReference type="FunCoup" id="A0A663EEU7">
    <property type="interactions" value="721"/>
</dbReference>
<organism evidence="4 5">
    <name type="scientific">Aquila chrysaetos chrysaetos</name>
    <dbReference type="NCBI Taxonomy" id="223781"/>
    <lineage>
        <taxon>Eukaryota</taxon>
        <taxon>Metazoa</taxon>
        <taxon>Chordata</taxon>
        <taxon>Craniata</taxon>
        <taxon>Vertebrata</taxon>
        <taxon>Euteleostomi</taxon>
        <taxon>Archelosauria</taxon>
        <taxon>Archosauria</taxon>
        <taxon>Dinosauria</taxon>
        <taxon>Saurischia</taxon>
        <taxon>Theropoda</taxon>
        <taxon>Coelurosauria</taxon>
        <taxon>Aves</taxon>
        <taxon>Neognathae</taxon>
        <taxon>Neoaves</taxon>
        <taxon>Telluraves</taxon>
        <taxon>Accipitrimorphae</taxon>
        <taxon>Accipitriformes</taxon>
        <taxon>Accipitridae</taxon>
        <taxon>Accipitrinae</taxon>
        <taxon>Aquila</taxon>
    </lineage>
</organism>
<dbReference type="PANTHER" id="PTHR31809:SF0">
    <property type="entry name" value="BUD13 HOMOLOG"/>
    <property type="match status" value="1"/>
</dbReference>
<dbReference type="Ensembl" id="ENSACCT00020010903.1">
    <property type="protein sequence ID" value="ENSACCP00020010436.1"/>
    <property type="gene ID" value="ENSACCG00020007150.1"/>
</dbReference>
<feature type="compositionally biased region" description="Low complexity" evidence="3">
    <location>
        <begin position="316"/>
        <end position="328"/>
    </location>
</feature>
<dbReference type="InterPro" id="IPR018609">
    <property type="entry name" value="Bud13"/>
</dbReference>
<evidence type="ECO:0000256" key="3">
    <source>
        <dbReference type="SAM" id="MobiDB-lite"/>
    </source>
</evidence>
<evidence type="ECO:0000256" key="1">
    <source>
        <dbReference type="ARBA" id="ARBA00011069"/>
    </source>
</evidence>
<feature type="compositionally biased region" description="Basic and acidic residues" evidence="3">
    <location>
        <begin position="602"/>
        <end position="611"/>
    </location>
</feature>
<accession>A0A663EEU7</accession>
<feature type="region of interest" description="Disordered" evidence="3">
    <location>
        <begin position="1"/>
        <end position="29"/>
    </location>
</feature>
<evidence type="ECO:0000313" key="4">
    <source>
        <dbReference type="Ensembl" id="ENSACCP00020010436.1"/>
    </source>
</evidence>
<feature type="compositionally biased region" description="Basic and acidic residues" evidence="3">
    <location>
        <begin position="502"/>
        <end position="562"/>
    </location>
</feature>
<protein>
    <recommendedName>
        <fullName evidence="2">BUD13 homolog</fullName>
    </recommendedName>
</protein>